<gene>
    <name evidence="1" type="ORF">O3303_13210</name>
</gene>
<dbReference type="EMBL" id="CP114767">
    <property type="protein sequence ID" value="WBA40777.1"/>
    <property type="molecule type" value="Genomic_DNA"/>
</dbReference>
<evidence type="ECO:0000313" key="1">
    <source>
        <dbReference type="EMBL" id="WBA40777.1"/>
    </source>
</evidence>
<sequence length="69" mass="7526">MLLLNQHHLMKRGTEPNAVLRDDRKVVSPVDSSIFIGSAAFTASVFEAVFLCPVGSARLAESGTHLRIF</sequence>
<protein>
    <submittedName>
        <fullName evidence="1">Uncharacterized protein</fullName>
    </submittedName>
</protein>
<proteinExistence type="predicted"/>
<name>A0ABY7LMU9_9BACT</name>
<evidence type="ECO:0000313" key="2">
    <source>
        <dbReference type="Proteomes" id="UP001211005"/>
    </source>
</evidence>
<dbReference type="Proteomes" id="UP001211005">
    <property type="component" value="Chromosome"/>
</dbReference>
<dbReference type="RefSeq" id="WP_269558863.1">
    <property type="nucleotide sequence ID" value="NZ_CP114767.1"/>
</dbReference>
<accession>A0ABY7LMU9</accession>
<reference evidence="1 2" key="1">
    <citation type="submission" date="2022-12" db="EMBL/GenBank/DDBJ databases">
        <title>Hymenobacter canadensis sp. nov. isolated from lake water of the Cambridge Bay, Canada.</title>
        <authorList>
            <person name="Kim W.H."/>
            <person name="Lee Y.M."/>
        </authorList>
    </citation>
    <scope>NUCLEOTIDE SEQUENCE [LARGE SCALE GENOMIC DNA]</scope>
    <source>
        <strain evidence="1 2">PAMC 29467</strain>
    </source>
</reference>
<keyword evidence="2" id="KW-1185">Reference proteome</keyword>
<organism evidence="1 2">
    <name type="scientific">Hymenobacter canadensis</name>
    <dbReference type="NCBI Taxonomy" id="2999067"/>
    <lineage>
        <taxon>Bacteria</taxon>
        <taxon>Pseudomonadati</taxon>
        <taxon>Bacteroidota</taxon>
        <taxon>Cytophagia</taxon>
        <taxon>Cytophagales</taxon>
        <taxon>Hymenobacteraceae</taxon>
        <taxon>Hymenobacter</taxon>
    </lineage>
</organism>